<dbReference type="PANTHER" id="PTHR43649:SF32">
    <property type="entry name" value="SUGAR BINDING SECRETED PROTEIN"/>
    <property type="match status" value="1"/>
</dbReference>
<gene>
    <name evidence="4" type="ordered locus">SpiBuddy_0341</name>
</gene>
<protein>
    <submittedName>
        <fullName evidence="4">Extracellular solute-binding protein family 1</fullName>
    </submittedName>
</protein>
<keyword evidence="5" id="KW-1185">Reference proteome</keyword>
<dbReference type="Proteomes" id="UP000008466">
    <property type="component" value="Chromosome"/>
</dbReference>
<sequence>MKKYGIMVLVAFVCITSLFAAGSKETVAPVEAQAVRANVWDGEPVALKMMVFPATANYEHINAKFLAANPEIDRKVDIEVQLGGSGDGDVAQKLRLALASGQNIPDLIRLNYTQLPEFAEAGVLEEVGVYISPYEDTLIEAAKTVMQYKGTYYAFPREIKPKVWFYRADIFAELGIDPYQVKTLDDFIAVGKKIQQKYPNARMENYNIPARSYDLMMMLSGTNGSFCNEDGVYDLASDPDVKLTFERIKKLHTSSVNSSVAEWSADWKPAFNSGELVSQLLGGWFKTDFMNFGLTEQQGKWAIAPWPEEIRYGSDAGGAIWVVPKASKNKEVAASYIAKLCFDLDASKIIFDETGIIPALKTAQEDPYFNAPHKYYATSLGPVNFETLGYLKVYPFTPASTQEITIALQYLDEYLRGAMTLDQALQSAQRDMTNQIGNPYK</sequence>
<dbReference type="InterPro" id="IPR006059">
    <property type="entry name" value="SBP"/>
</dbReference>
<dbReference type="InterPro" id="IPR050490">
    <property type="entry name" value="Bact_solute-bd_prot1"/>
</dbReference>
<dbReference type="Pfam" id="PF13416">
    <property type="entry name" value="SBP_bac_8"/>
    <property type="match status" value="1"/>
</dbReference>
<evidence type="ECO:0000313" key="4">
    <source>
        <dbReference type="EMBL" id="ADY12177.1"/>
    </source>
</evidence>
<feature type="signal peptide" evidence="3">
    <location>
        <begin position="1"/>
        <end position="20"/>
    </location>
</feature>
<evidence type="ECO:0000256" key="1">
    <source>
        <dbReference type="ARBA" id="ARBA00004418"/>
    </source>
</evidence>
<dbReference type="PANTHER" id="PTHR43649">
    <property type="entry name" value="ARABINOSE-BINDING PROTEIN-RELATED"/>
    <property type="match status" value="1"/>
</dbReference>
<dbReference type="AlphaFoldDB" id="F0RU91"/>
<evidence type="ECO:0000256" key="3">
    <source>
        <dbReference type="SAM" id="SignalP"/>
    </source>
</evidence>
<dbReference type="eggNOG" id="COG1653">
    <property type="taxonomic scope" value="Bacteria"/>
</dbReference>
<evidence type="ECO:0000256" key="2">
    <source>
        <dbReference type="ARBA" id="ARBA00008520"/>
    </source>
</evidence>
<dbReference type="STRING" id="158189.SpiBuddy_0341"/>
<dbReference type="OrthoDB" id="9764112at2"/>
<dbReference type="HOGENOM" id="CLU_579742_0_0_12"/>
<proteinExistence type="inferred from homology"/>
<feature type="chain" id="PRO_5003255586" evidence="3">
    <location>
        <begin position="21"/>
        <end position="441"/>
    </location>
</feature>
<keyword evidence="3" id="KW-0732">Signal</keyword>
<accession>F0RU91</accession>
<dbReference type="Gene3D" id="3.40.190.10">
    <property type="entry name" value="Periplasmic binding protein-like II"/>
    <property type="match status" value="1"/>
</dbReference>
<dbReference type="RefSeq" id="WP_013606030.1">
    <property type="nucleotide sequence ID" value="NC_015152.1"/>
</dbReference>
<dbReference type="SUPFAM" id="SSF53850">
    <property type="entry name" value="Periplasmic binding protein-like II"/>
    <property type="match status" value="1"/>
</dbReference>
<dbReference type="GO" id="GO:0042597">
    <property type="term" value="C:periplasmic space"/>
    <property type="evidence" value="ECO:0007669"/>
    <property type="project" value="UniProtKB-SubCell"/>
</dbReference>
<name>F0RU91_SPHGB</name>
<comment type="subcellular location">
    <subcellularLocation>
        <location evidence="1">Periplasm</location>
    </subcellularLocation>
</comment>
<organism evidence="4 5">
    <name type="scientific">Sphaerochaeta globosa (strain ATCC BAA-1886 / DSM 22777 / Buddy)</name>
    <name type="common">Spirochaeta sp. (strain Buddy)</name>
    <dbReference type="NCBI Taxonomy" id="158189"/>
    <lineage>
        <taxon>Bacteria</taxon>
        <taxon>Pseudomonadati</taxon>
        <taxon>Spirochaetota</taxon>
        <taxon>Spirochaetia</taxon>
        <taxon>Spirochaetales</taxon>
        <taxon>Sphaerochaetaceae</taxon>
        <taxon>Sphaerochaeta</taxon>
    </lineage>
</organism>
<dbReference type="KEGG" id="sbu:SpiBuddy_0341"/>
<dbReference type="EMBL" id="CP002541">
    <property type="protein sequence ID" value="ADY12177.1"/>
    <property type="molecule type" value="Genomic_DNA"/>
</dbReference>
<reference evidence="5" key="1">
    <citation type="submission" date="2011-02" db="EMBL/GenBank/DDBJ databases">
        <title>Complete sequence of Spirochaeta sp. Buddy.</title>
        <authorList>
            <person name="Lucas S."/>
            <person name="Copeland A."/>
            <person name="Lapidus A."/>
            <person name="Cheng J.-F."/>
            <person name="Goodwin L."/>
            <person name="Pitluck S."/>
            <person name="Zeytun A."/>
            <person name="Detter J.C."/>
            <person name="Han C."/>
            <person name="Tapia R."/>
            <person name="Land M."/>
            <person name="Hauser L."/>
            <person name="Kyrpides N."/>
            <person name="Ivanova N."/>
            <person name="Mikhailova N."/>
            <person name="Pagani I."/>
            <person name="Ritalahti K.M."/>
            <person name="Loeffler F.E."/>
            <person name="Woyke T."/>
        </authorList>
    </citation>
    <scope>NUCLEOTIDE SEQUENCE [LARGE SCALE GENOMIC DNA]</scope>
    <source>
        <strain evidence="5">ATCC BAA-1886 / DSM 22777 / Buddy</strain>
    </source>
</reference>
<evidence type="ECO:0000313" key="5">
    <source>
        <dbReference type="Proteomes" id="UP000008466"/>
    </source>
</evidence>
<comment type="similarity">
    <text evidence="2">Belongs to the bacterial solute-binding protein 1 family.</text>
</comment>